<keyword evidence="1" id="KW-0542">Nucleomorph</keyword>
<protein>
    <submittedName>
        <fullName evidence="1">Uncharacterized protein</fullName>
    </submittedName>
</protein>
<accession>A0A0H5BGY7</accession>
<geneLocation type="nucleomorph" evidence="1"/>
<organism evidence="1">
    <name type="scientific">Lotharella vacuolata</name>
    <dbReference type="NCBI Taxonomy" id="74820"/>
    <lineage>
        <taxon>Eukaryota</taxon>
        <taxon>Sar</taxon>
        <taxon>Rhizaria</taxon>
        <taxon>Cercozoa</taxon>
        <taxon>Chlorarachniophyceae</taxon>
        <taxon>Lotharella</taxon>
    </lineage>
</organism>
<name>A0A0H5BGY7_9EUKA</name>
<reference evidence="1" key="1">
    <citation type="journal article" date="2015" name="Genome Biol. Evol.">
        <title>Nucleomorph Genome Sequences of Two Chlorarachniophytes, Amorphochlora amoebiformis and Lotharella vacuolata.</title>
        <authorList>
            <person name="Suzuki S."/>
            <person name="Shirato S."/>
            <person name="Hirakawa Y."/>
            <person name="Ishida K."/>
        </authorList>
    </citation>
    <scope>NUCLEOTIDE SEQUENCE</scope>
    <source>
        <strain evidence="1">CCMP240</strain>
    </source>
</reference>
<dbReference type="EMBL" id="AB996599">
    <property type="protein sequence ID" value="BAS01433.1"/>
    <property type="molecule type" value="Genomic_DNA"/>
</dbReference>
<proteinExistence type="predicted"/>
<dbReference type="AlphaFoldDB" id="A0A0H5BGY7"/>
<evidence type="ECO:0000313" key="1">
    <source>
        <dbReference type="EMBL" id="BAS01433.1"/>
    </source>
</evidence>
<sequence length="112" mass="13932">MYNSFNSIVFHNRILKNEIRKRKNYKKICKTNLNMSNYSIFFSFFKNTFRILDYYKFIYVINQKMINIIFSTNKINIHVFNPEIFQKKKFKKIFFTKFSIFQQLCYIIKKTK</sequence>